<dbReference type="NCBIfam" id="TIGR00254">
    <property type="entry name" value="GGDEF"/>
    <property type="match status" value="1"/>
</dbReference>
<dbReference type="SUPFAM" id="SSF55073">
    <property type="entry name" value="Nucleotide cyclase"/>
    <property type="match status" value="1"/>
</dbReference>
<evidence type="ECO:0000259" key="1">
    <source>
        <dbReference type="PROSITE" id="PS50883"/>
    </source>
</evidence>
<accession>A0ABY7K1X7</accession>
<dbReference type="PANTHER" id="PTHR44757">
    <property type="entry name" value="DIGUANYLATE CYCLASE DGCP"/>
    <property type="match status" value="1"/>
</dbReference>
<dbReference type="Proteomes" id="UP001164693">
    <property type="component" value="Chromosome"/>
</dbReference>
<dbReference type="InterPro" id="IPR029787">
    <property type="entry name" value="Nucleotide_cyclase"/>
</dbReference>
<dbReference type="CDD" id="cd01948">
    <property type="entry name" value="EAL"/>
    <property type="match status" value="1"/>
</dbReference>
<dbReference type="SMART" id="SM00267">
    <property type="entry name" value="GGDEF"/>
    <property type="match status" value="1"/>
</dbReference>
<dbReference type="InterPro" id="IPR052155">
    <property type="entry name" value="Biofilm_reg_signaling"/>
</dbReference>
<dbReference type="InterPro" id="IPR001633">
    <property type="entry name" value="EAL_dom"/>
</dbReference>
<reference evidence="3" key="1">
    <citation type="submission" date="2022-05" db="EMBL/GenBank/DDBJ databases">
        <title>Jatrophihabitans sp. SB3-54 whole genome sequence.</title>
        <authorList>
            <person name="Suh M.K."/>
            <person name="Eom M.K."/>
            <person name="Kim J.S."/>
            <person name="Kim H.S."/>
            <person name="Do H.E."/>
            <person name="Shin Y.K."/>
            <person name="Lee J.-S."/>
        </authorList>
    </citation>
    <scope>NUCLEOTIDE SEQUENCE</scope>
    <source>
        <strain evidence="3">SB3-54</strain>
    </source>
</reference>
<evidence type="ECO:0000313" key="4">
    <source>
        <dbReference type="Proteomes" id="UP001164693"/>
    </source>
</evidence>
<dbReference type="Pfam" id="PF00990">
    <property type="entry name" value="GGDEF"/>
    <property type="match status" value="1"/>
</dbReference>
<dbReference type="PROSITE" id="PS50887">
    <property type="entry name" value="GGDEF"/>
    <property type="match status" value="1"/>
</dbReference>
<evidence type="ECO:0000313" key="3">
    <source>
        <dbReference type="EMBL" id="WAX57607.1"/>
    </source>
</evidence>
<gene>
    <name evidence="3" type="ORF">M6B22_02285</name>
</gene>
<dbReference type="Gene3D" id="3.20.20.450">
    <property type="entry name" value="EAL domain"/>
    <property type="match status" value="1"/>
</dbReference>
<dbReference type="InterPro" id="IPR043128">
    <property type="entry name" value="Rev_trsase/Diguanyl_cyclase"/>
</dbReference>
<proteinExistence type="predicted"/>
<feature type="domain" description="EAL" evidence="1">
    <location>
        <begin position="371"/>
        <end position="624"/>
    </location>
</feature>
<keyword evidence="4" id="KW-1185">Reference proteome</keyword>
<sequence>MAALGAVLVRNEQHSGTERGLAQGRAQADVITQMAIAPALDRRDLQGPVSASVNQRLHQAIDLALYKGSLTGIRLRTFDGSIAYSDDAAAASVPSSDPAFRTVADHGGTTVAVVASPDGAPGKAIRVLEPVVPNATGQATGVLELYLPYAPIAEVVQAEEHQTYLRLAEGLGALYVVLALISWSTTRRLRHYAANQAHQARHDPLTELPNRSRFREQAAAAVEAAEQGGQGGAIALVDLDRFKEVNDTLGHHAGDELLQCVAQRLSAAVRTDDLVARLGGDEFGLLLPGVASAEVARNLLREVQRQLSEPMEIDGAKLTVEASVGLALYPKHGTDVSLLMRHADAAMYQGKRGSERTVVWQPESATPHTQWHVLLTELQHALSRDELVLNYQPKIDLGTGQVCGVEALVRWDHPERGFLPPSEFIPVAESSTLIHPLTEWVLRRALGHQRAWQRYGLDWPVAVNVSAHNLEAPGFVAQVLGIVGAFGARPQDLLLELTETALAADNATTEASIVALREAGVQVSLDDFGTGTTGLLQLRSMPVQEIKIDAVFVRELGANSGDRTMVQAMLELAHGIGVRVVAEGVEDQSSRDWLIAAGCDAAQGYYFQRPAPWPELAERFAPLPSHRSAVAEPATRQTVEVVRT</sequence>
<dbReference type="InterPro" id="IPR035919">
    <property type="entry name" value="EAL_sf"/>
</dbReference>
<evidence type="ECO:0000259" key="2">
    <source>
        <dbReference type="PROSITE" id="PS50887"/>
    </source>
</evidence>
<dbReference type="Pfam" id="PF00563">
    <property type="entry name" value="EAL"/>
    <property type="match status" value="1"/>
</dbReference>
<dbReference type="PROSITE" id="PS50883">
    <property type="entry name" value="EAL"/>
    <property type="match status" value="1"/>
</dbReference>
<dbReference type="SMART" id="SM00052">
    <property type="entry name" value="EAL"/>
    <property type="match status" value="1"/>
</dbReference>
<dbReference type="InterPro" id="IPR000160">
    <property type="entry name" value="GGDEF_dom"/>
</dbReference>
<dbReference type="EMBL" id="CP097463">
    <property type="protein sequence ID" value="WAX57607.1"/>
    <property type="molecule type" value="Genomic_DNA"/>
</dbReference>
<name>A0ABY7K1X7_9ACTN</name>
<dbReference type="RefSeq" id="WP_269444152.1">
    <property type="nucleotide sequence ID" value="NZ_CP097463.1"/>
</dbReference>
<feature type="domain" description="GGDEF" evidence="2">
    <location>
        <begin position="230"/>
        <end position="362"/>
    </location>
</feature>
<protein>
    <submittedName>
        <fullName evidence="3">EAL domain-containing protein</fullName>
    </submittedName>
</protein>
<dbReference type="CDD" id="cd01949">
    <property type="entry name" value="GGDEF"/>
    <property type="match status" value="1"/>
</dbReference>
<dbReference type="SUPFAM" id="SSF141868">
    <property type="entry name" value="EAL domain-like"/>
    <property type="match status" value="1"/>
</dbReference>
<dbReference type="Gene3D" id="3.30.70.270">
    <property type="match status" value="1"/>
</dbReference>
<dbReference type="PANTHER" id="PTHR44757:SF2">
    <property type="entry name" value="BIOFILM ARCHITECTURE MAINTENANCE PROTEIN MBAA"/>
    <property type="match status" value="1"/>
</dbReference>
<organism evidence="3 4">
    <name type="scientific">Jatrophihabitans cynanchi</name>
    <dbReference type="NCBI Taxonomy" id="2944128"/>
    <lineage>
        <taxon>Bacteria</taxon>
        <taxon>Bacillati</taxon>
        <taxon>Actinomycetota</taxon>
        <taxon>Actinomycetes</taxon>
        <taxon>Jatrophihabitantales</taxon>
        <taxon>Jatrophihabitantaceae</taxon>
        <taxon>Jatrophihabitans</taxon>
    </lineage>
</organism>